<feature type="transmembrane region" description="Helical" evidence="1">
    <location>
        <begin position="12"/>
        <end position="32"/>
    </location>
</feature>
<comment type="caution">
    <text evidence="2">The sequence shown here is derived from an EMBL/GenBank/DDBJ whole genome shotgun (WGS) entry which is preliminary data.</text>
</comment>
<keyword evidence="1" id="KW-0812">Transmembrane</keyword>
<dbReference type="EMBL" id="PQVH01000008">
    <property type="protein sequence ID" value="TFW71442.1"/>
    <property type="molecule type" value="Genomic_DNA"/>
</dbReference>
<evidence type="ECO:0000313" key="2">
    <source>
        <dbReference type="EMBL" id="TFW71442.1"/>
    </source>
</evidence>
<keyword evidence="3" id="KW-1185">Reference proteome</keyword>
<keyword evidence="1" id="KW-1133">Transmembrane helix</keyword>
<reference evidence="2 3" key="1">
    <citation type="submission" date="2018-02" db="EMBL/GenBank/DDBJ databases">
        <title>A novel lanthanide dependent methylotroph, Methylotenera sp. La3113.</title>
        <authorList>
            <person name="Lv H."/>
            <person name="Tani A."/>
        </authorList>
    </citation>
    <scope>NUCLEOTIDE SEQUENCE [LARGE SCALE GENOMIC DNA]</scope>
    <source>
        <strain evidence="2 3">La3113</strain>
    </source>
</reference>
<keyword evidence="1" id="KW-0472">Membrane</keyword>
<protein>
    <recommendedName>
        <fullName evidence="4">DUF2798 domain-containing protein</fullName>
    </recommendedName>
</protein>
<feature type="transmembrane region" description="Helical" evidence="1">
    <location>
        <begin position="44"/>
        <end position="62"/>
    </location>
</feature>
<gene>
    <name evidence="2" type="ORF">C3Y98_04885</name>
</gene>
<dbReference type="Pfam" id="PF11391">
    <property type="entry name" value="DUF2798"/>
    <property type="match status" value="1"/>
</dbReference>
<sequence>MMKIPHRYTGYVFAFFMAMIMALLMCTIIVAANSGIGAGYLQRVIHAYTLAMPSAFVCILFVRPIVVKLMSWVVEAQ</sequence>
<accession>A0A4Y9VRG1</accession>
<proteinExistence type="predicted"/>
<name>A0A4Y9VRG1_9PROT</name>
<dbReference type="Proteomes" id="UP000297706">
    <property type="component" value="Unassembled WGS sequence"/>
</dbReference>
<evidence type="ECO:0008006" key="4">
    <source>
        <dbReference type="Google" id="ProtNLM"/>
    </source>
</evidence>
<dbReference type="AlphaFoldDB" id="A0A4Y9VRG1"/>
<dbReference type="OrthoDB" id="6007993at2"/>
<evidence type="ECO:0000256" key="1">
    <source>
        <dbReference type="SAM" id="Phobius"/>
    </source>
</evidence>
<evidence type="ECO:0000313" key="3">
    <source>
        <dbReference type="Proteomes" id="UP000297706"/>
    </source>
</evidence>
<organism evidence="2 3">
    <name type="scientific">Methylotenera oryzisoli</name>
    <dbReference type="NCBI Taxonomy" id="2080758"/>
    <lineage>
        <taxon>Bacteria</taxon>
        <taxon>Pseudomonadati</taxon>
        <taxon>Pseudomonadota</taxon>
        <taxon>Betaproteobacteria</taxon>
        <taxon>Nitrosomonadales</taxon>
        <taxon>Methylophilaceae</taxon>
        <taxon>Methylotenera</taxon>
    </lineage>
</organism>
<dbReference type="InterPro" id="IPR021529">
    <property type="entry name" value="DUF2798"/>
</dbReference>